<evidence type="ECO:0000256" key="7">
    <source>
        <dbReference type="ARBA" id="ARBA00023225"/>
    </source>
</evidence>
<keyword evidence="10" id="KW-0969">Cilium</keyword>
<keyword evidence="6" id="KW-0653">Protein transport</keyword>
<evidence type="ECO:0000313" key="11">
    <source>
        <dbReference type="Proteomes" id="UP000317593"/>
    </source>
</evidence>
<sequence length="240" mass="27327">MESNIIDASDFTGGQHGQHRLSYDLLFEEQPQNSSPDSVRAGTGSNDGAISRKELQELQDKWKQKIAVAQEEAYQKGWEEGQQAGREEALSSMEQHLAPLQEAMGAMDQEINSLIEELKPYMATMTFDIAEKILDIPLDDKELREKVSAEIRNTLSAIDREIMIKITVSEKDYGYVVRKMKDVPHSNYLQISGSDKLKTGEYTIDTEKESIVKNFKKMLRDFREKVALEKDDLSIDSRDC</sequence>
<dbReference type="PANTHER" id="PTHR34982">
    <property type="entry name" value="YOP PROTEINS TRANSLOCATION PROTEIN L"/>
    <property type="match status" value="1"/>
</dbReference>
<organism evidence="10 11">
    <name type="scientific">Fodinibius sediminis</name>
    <dbReference type="NCBI Taxonomy" id="1214077"/>
    <lineage>
        <taxon>Bacteria</taxon>
        <taxon>Pseudomonadati</taxon>
        <taxon>Balneolota</taxon>
        <taxon>Balneolia</taxon>
        <taxon>Balneolales</taxon>
        <taxon>Balneolaceae</taxon>
        <taxon>Fodinibius</taxon>
    </lineage>
</organism>
<dbReference type="AlphaFoldDB" id="A0A521CJ05"/>
<dbReference type="GO" id="GO:0005829">
    <property type="term" value="C:cytosol"/>
    <property type="evidence" value="ECO:0007669"/>
    <property type="project" value="TreeGrafter"/>
</dbReference>
<gene>
    <name evidence="10" type="ORF">SAMN06265218_106113</name>
</gene>
<evidence type="ECO:0000256" key="1">
    <source>
        <dbReference type="ARBA" id="ARBA00003041"/>
    </source>
</evidence>
<evidence type="ECO:0000256" key="5">
    <source>
        <dbReference type="ARBA" id="ARBA00022795"/>
    </source>
</evidence>
<dbReference type="InterPro" id="IPR051472">
    <property type="entry name" value="T3SS_Stator/FliH"/>
</dbReference>
<name>A0A521CJ05_9BACT</name>
<evidence type="ECO:0000256" key="2">
    <source>
        <dbReference type="ARBA" id="ARBA00006602"/>
    </source>
</evidence>
<dbReference type="GO" id="GO:0015031">
    <property type="term" value="P:protein transport"/>
    <property type="evidence" value="ECO:0007669"/>
    <property type="project" value="UniProtKB-KW"/>
</dbReference>
<comment type="similarity">
    <text evidence="2">Belongs to the FliH family.</text>
</comment>
<dbReference type="GO" id="GO:0044781">
    <property type="term" value="P:bacterial-type flagellum organization"/>
    <property type="evidence" value="ECO:0007669"/>
    <property type="project" value="UniProtKB-KW"/>
</dbReference>
<proteinExistence type="inferred from homology"/>
<keyword evidence="10" id="KW-0282">Flagellum</keyword>
<evidence type="ECO:0000313" key="10">
    <source>
        <dbReference type="EMBL" id="SMO59408.1"/>
    </source>
</evidence>
<evidence type="ECO:0000256" key="8">
    <source>
        <dbReference type="SAM" id="MobiDB-lite"/>
    </source>
</evidence>
<keyword evidence="11" id="KW-1185">Reference proteome</keyword>
<dbReference type="RefSeq" id="WP_142714105.1">
    <property type="nucleotide sequence ID" value="NZ_FXTH01000006.1"/>
</dbReference>
<comment type="function">
    <text evidence="1">Needed for flagellar regrowth and assembly.</text>
</comment>
<evidence type="ECO:0000256" key="3">
    <source>
        <dbReference type="ARBA" id="ARBA00016507"/>
    </source>
</evidence>
<evidence type="ECO:0000256" key="4">
    <source>
        <dbReference type="ARBA" id="ARBA00022448"/>
    </source>
</evidence>
<dbReference type="OrthoDB" id="1524220at2"/>
<dbReference type="InterPro" id="IPR018035">
    <property type="entry name" value="Flagellar_FliH/T3SS_HrpE"/>
</dbReference>
<keyword evidence="4" id="KW-0813">Transport</keyword>
<dbReference type="EMBL" id="FXTH01000006">
    <property type="protein sequence ID" value="SMO59408.1"/>
    <property type="molecule type" value="Genomic_DNA"/>
</dbReference>
<feature type="domain" description="Flagellar assembly protein FliH/Type III secretion system HrpE" evidence="9">
    <location>
        <begin position="95"/>
        <end position="211"/>
    </location>
</feature>
<keyword evidence="10" id="KW-0966">Cell projection</keyword>
<feature type="region of interest" description="Disordered" evidence="8">
    <location>
        <begin position="28"/>
        <end position="53"/>
    </location>
</feature>
<dbReference type="Proteomes" id="UP000317593">
    <property type="component" value="Unassembled WGS sequence"/>
</dbReference>
<dbReference type="PANTHER" id="PTHR34982:SF1">
    <property type="entry name" value="FLAGELLAR ASSEMBLY PROTEIN FLIH"/>
    <property type="match status" value="1"/>
</dbReference>
<feature type="compositionally biased region" description="Polar residues" evidence="8">
    <location>
        <begin position="30"/>
        <end position="48"/>
    </location>
</feature>
<keyword evidence="5" id="KW-1005">Bacterial flagellum biogenesis</keyword>
<protein>
    <recommendedName>
        <fullName evidence="3">Flagellar assembly protein FliH</fullName>
    </recommendedName>
</protein>
<accession>A0A521CJ05</accession>
<reference evidence="10 11" key="1">
    <citation type="submission" date="2017-05" db="EMBL/GenBank/DDBJ databases">
        <authorList>
            <person name="Varghese N."/>
            <person name="Submissions S."/>
        </authorList>
    </citation>
    <scope>NUCLEOTIDE SEQUENCE [LARGE SCALE GENOMIC DNA]</scope>
    <source>
        <strain evidence="10 11">DSM 21194</strain>
    </source>
</reference>
<evidence type="ECO:0000256" key="6">
    <source>
        <dbReference type="ARBA" id="ARBA00022927"/>
    </source>
</evidence>
<evidence type="ECO:0000259" key="9">
    <source>
        <dbReference type="Pfam" id="PF02108"/>
    </source>
</evidence>
<keyword evidence="7" id="KW-1006">Bacterial flagellum protein export</keyword>
<dbReference type="Pfam" id="PF02108">
    <property type="entry name" value="FliH"/>
    <property type="match status" value="1"/>
</dbReference>